<evidence type="ECO:0000313" key="3">
    <source>
        <dbReference type="Proteomes" id="UP001595075"/>
    </source>
</evidence>
<comment type="caution">
    <text evidence="2">The sequence shown here is derived from an EMBL/GenBank/DDBJ whole genome shotgun (WGS) entry which is preliminary data.</text>
</comment>
<feature type="region of interest" description="Disordered" evidence="1">
    <location>
        <begin position="406"/>
        <end position="447"/>
    </location>
</feature>
<feature type="region of interest" description="Disordered" evidence="1">
    <location>
        <begin position="148"/>
        <end position="181"/>
    </location>
</feature>
<protein>
    <submittedName>
        <fullName evidence="2">Uncharacterized protein</fullName>
    </submittedName>
</protein>
<dbReference type="Proteomes" id="UP001595075">
    <property type="component" value="Unassembled WGS sequence"/>
</dbReference>
<organism evidence="2 3">
    <name type="scientific">Oculimacula yallundae</name>
    <dbReference type="NCBI Taxonomy" id="86028"/>
    <lineage>
        <taxon>Eukaryota</taxon>
        <taxon>Fungi</taxon>
        <taxon>Dikarya</taxon>
        <taxon>Ascomycota</taxon>
        <taxon>Pezizomycotina</taxon>
        <taxon>Leotiomycetes</taxon>
        <taxon>Helotiales</taxon>
        <taxon>Ploettnerulaceae</taxon>
        <taxon>Oculimacula</taxon>
    </lineage>
</organism>
<keyword evidence="3" id="KW-1185">Reference proteome</keyword>
<name>A0ABR4C4L6_9HELO</name>
<gene>
    <name evidence="2" type="ORF">VTL71DRAFT_4951</name>
</gene>
<sequence length="522" mass="58988">MASDNPPDTPWFFDQDFASIRNEWNARRAREGNPVTPEENARFESFWEVKLVEAEARWPKQYYFCRWYAESETWKYYENHDTLDGYRCPEPPTLLSPYQLRFGPNAVERIPKSKTGSSVTPIAPMKKGAGEVMKQVAKKHVDQAVDNHHAHQSGFGNAGASNSKPVARPAPPSQLTRTRMNAESPVWRGWMAPAGMYRLARSYTPKFNGNLTLDGSPMFSVACLKPNAETRWNAYDGPGTRLPSVEEFTDLAFLSYESQSGFYTFVQPRERQVLDEELVGRLTFFHGCLQEWSRTTVEENHGYGRVSRSAMAFYSFFRHWLSREQFQKDRLKAIKDFEYSWRMETDPDPAIEEEAERRKAEDDSRRNAVASIKSLEARATKAEIQVEKLEARLLESESLLAKARKELQGLKGNGNHSGDGSNPRKRARSELVVTDSRSGPVGDTTMAGRPIKKIKINGAISVSQESDTETVKMMPSEEVRIKTEPDLEGADNAEIMVCTKVEAGEEGADTETGGTVKVKVEK</sequence>
<accession>A0ABR4C4L6</accession>
<evidence type="ECO:0000313" key="2">
    <source>
        <dbReference type="EMBL" id="KAL2064457.1"/>
    </source>
</evidence>
<reference evidence="2 3" key="1">
    <citation type="journal article" date="2024" name="Commun. Biol.">
        <title>Comparative genomic analysis of thermophilic fungi reveals convergent evolutionary adaptations and gene losses.</title>
        <authorList>
            <person name="Steindorff A.S."/>
            <person name="Aguilar-Pontes M.V."/>
            <person name="Robinson A.J."/>
            <person name="Andreopoulos B."/>
            <person name="LaButti K."/>
            <person name="Kuo A."/>
            <person name="Mondo S."/>
            <person name="Riley R."/>
            <person name="Otillar R."/>
            <person name="Haridas S."/>
            <person name="Lipzen A."/>
            <person name="Grimwood J."/>
            <person name="Schmutz J."/>
            <person name="Clum A."/>
            <person name="Reid I.D."/>
            <person name="Moisan M.C."/>
            <person name="Butler G."/>
            <person name="Nguyen T.T.M."/>
            <person name="Dewar K."/>
            <person name="Conant G."/>
            <person name="Drula E."/>
            <person name="Henrissat B."/>
            <person name="Hansel C."/>
            <person name="Singer S."/>
            <person name="Hutchinson M.I."/>
            <person name="de Vries R.P."/>
            <person name="Natvig D.O."/>
            <person name="Powell A.J."/>
            <person name="Tsang A."/>
            <person name="Grigoriev I.V."/>
        </authorList>
    </citation>
    <scope>NUCLEOTIDE SEQUENCE [LARGE SCALE GENOMIC DNA]</scope>
    <source>
        <strain evidence="2 3">CBS 494.80</strain>
    </source>
</reference>
<proteinExistence type="predicted"/>
<dbReference type="EMBL" id="JAZHXI010000014">
    <property type="protein sequence ID" value="KAL2064457.1"/>
    <property type="molecule type" value="Genomic_DNA"/>
</dbReference>
<evidence type="ECO:0000256" key="1">
    <source>
        <dbReference type="SAM" id="MobiDB-lite"/>
    </source>
</evidence>